<dbReference type="PANTHER" id="PTHR46077:SF1">
    <property type="entry name" value="TOP1 BINDING ARGININE_SERINE RICH PROTEIN, E3 UBIQUITIN LIGASE"/>
    <property type="match status" value="1"/>
</dbReference>
<gene>
    <name evidence="11" type="ORF">Csa_6G198260</name>
</gene>
<evidence type="ECO:0000256" key="2">
    <source>
        <dbReference type="ARBA" id="ARBA00012483"/>
    </source>
</evidence>
<dbReference type="OMA" id="SMQTYDT"/>
<evidence type="ECO:0000313" key="12">
    <source>
        <dbReference type="Proteomes" id="UP000029981"/>
    </source>
</evidence>
<evidence type="ECO:0000256" key="9">
    <source>
        <dbReference type="PROSITE-ProRule" id="PRU00175"/>
    </source>
</evidence>
<protein>
    <recommendedName>
        <fullName evidence="2">RING-type E3 ubiquitin transferase</fullName>
        <ecNumber evidence="2">2.3.2.27</ecNumber>
    </recommendedName>
</protein>
<dbReference type="EMBL" id="CM002927">
    <property type="protein sequence ID" value="KGN47198.1"/>
    <property type="molecule type" value="Genomic_DNA"/>
</dbReference>
<dbReference type="GO" id="GO:0008270">
    <property type="term" value="F:zinc ion binding"/>
    <property type="evidence" value="ECO:0007669"/>
    <property type="project" value="UniProtKB-KW"/>
</dbReference>
<feature type="domain" description="RING-type" evidence="10">
    <location>
        <begin position="83"/>
        <end position="124"/>
    </location>
</feature>
<dbReference type="InterPro" id="IPR013083">
    <property type="entry name" value="Znf_RING/FYVE/PHD"/>
</dbReference>
<evidence type="ECO:0000256" key="8">
    <source>
        <dbReference type="ARBA" id="ARBA00023163"/>
    </source>
</evidence>
<dbReference type="SMART" id="SM00184">
    <property type="entry name" value="RING"/>
    <property type="match status" value="1"/>
</dbReference>
<dbReference type="GO" id="GO:0061630">
    <property type="term" value="F:ubiquitin protein ligase activity"/>
    <property type="evidence" value="ECO:0000318"/>
    <property type="project" value="GO_Central"/>
</dbReference>
<dbReference type="PROSITE" id="PS00518">
    <property type="entry name" value="ZF_RING_1"/>
    <property type="match status" value="1"/>
</dbReference>
<keyword evidence="4" id="KW-0479">Metal-binding</keyword>
<dbReference type="GO" id="GO:0000209">
    <property type="term" value="P:protein polyubiquitination"/>
    <property type="evidence" value="ECO:0000318"/>
    <property type="project" value="GO_Central"/>
</dbReference>
<dbReference type="GO" id="GO:0006513">
    <property type="term" value="P:protein monoubiquitination"/>
    <property type="evidence" value="ECO:0000318"/>
    <property type="project" value="GO_Central"/>
</dbReference>
<dbReference type="Gene3D" id="3.30.40.10">
    <property type="entry name" value="Zinc/RING finger domain, C3HC4 (zinc finger)"/>
    <property type="match status" value="1"/>
</dbReference>
<evidence type="ECO:0000256" key="3">
    <source>
        <dbReference type="ARBA" id="ARBA00022679"/>
    </source>
</evidence>
<keyword evidence="3" id="KW-0808">Transferase</keyword>
<reference evidence="11 12" key="1">
    <citation type="journal article" date="2009" name="Nat. Genet.">
        <title>The genome of the cucumber, Cucumis sativus L.</title>
        <authorList>
            <person name="Huang S."/>
            <person name="Li R."/>
            <person name="Zhang Z."/>
            <person name="Li L."/>
            <person name="Gu X."/>
            <person name="Fan W."/>
            <person name="Lucas W.J."/>
            <person name="Wang X."/>
            <person name="Xie B."/>
            <person name="Ni P."/>
            <person name="Ren Y."/>
            <person name="Zhu H."/>
            <person name="Li J."/>
            <person name="Lin K."/>
            <person name="Jin W."/>
            <person name="Fei Z."/>
            <person name="Li G."/>
            <person name="Staub J."/>
            <person name="Kilian A."/>
            <person name="van der Vossen E.A."/>
            <person name="Wu Y."/>
            <person name="Guo J."/>
            <person name="He J."/>
            <person name="Jia Z."/>
            <person name="Ren Y."/>
            <person name="Tian G."/>
            <person name="Lu Y."/>
            <person name="Ruan J."/>
            <person name="Qian W."/>
            <person name="Wang M."/>
            <person name="Huang Q."/>
            <person name="Li B."/>
            <person name="Xuan Z."/>
            <person name="Cao J."/>
            <person name="Asan"/>
            <person name="Wu Z."/>
            <person name="Zhang J."/>
            <person name="Cai Q."/>
            <person name="Bai Y."/>
            <person name="Zhao B."/>
            <person name="Han Y."/>
            <person name="Li Y."/>
            <person name="Li X."/>
            <person name="Wang S."/>
            <person name="Shi Q."/>
            <person name="Liu S."/>
            <person name="Cho W.K."/>
            <person name="Kim J.Y."/>
            <person name="Xu Y."/>
            <person name="Heller-Uszynska K."/>
            <person name="Miao H."/>
            <person name="Cheng Z."/>
            <person name="Zhang S."/>
            <person name="Wu J."/>
            <person name="Yang Y."/>
            <person name="Kang H."/>
            <person name="Li M."/>
            <person name="Liang H."/>
            <person name="Ren X."/>
            <person name="Shi Z."/>
            <person name="Wen M."/>
            <person name="Jian M."/>
            <person name="Yang H."/>
            <person name="Zhang G."/>
            <person name="Yang Z."/>
            <person name="Chen R."/>
            <person name="Liu S."/>
            <person name="Li J."/>
            <person name="Ma L."/>
            <person name="Liu H."/>
            <person name="Zhou Y."/>
            <person name="Zhao J."/>
            <person name="Fang X."/>
            <person name="Li G."/>
            <person name="Fang L."/>
            <person name="Li Y."/>
            <person name="Liu D."/>
            <person name="Zheng H."/>
            <person name="Zhang Y."/>
            <person name="Qin N."/>
            <person name="Li Z."/>
            <person name="Yang G."/>
            <person name="Yang S."/>
            <person name="Bolund L."/>
            <person name="Kristiansen K."/>
            <person name="Zheng H."/>
            <person name="Li S."/>
            <person name="Zhang X."/>
            <person name="Yang H."/>
            <person name="Wang J."/>
            <person name="Sun R."/>
            <person name="Zhang B."/>
            <person name="Jiang S."/>
            <person name="Wang J."/>
            <person name="Du Y."/>
            <person name="Li S."/>
        </authorList>
    </citation>
    <scope>NUCLEOTIDE SEQUENCE [LARGE SCALE GENOMIC DNA]</scope>
    <source>
        <strain evidence="12">cv. 9930</strain>
    </source>
</reference>
<dbReference type="InterPro" id="IPR017907">
    <property type="entry name" value="Znf_RING_CS"/>
</dbReference>
<dbReference type="STRING" id="3659.A0A0A0KCD1"/>
<keyword evidence="6" id="KW-0862">Zinc</keyword>
<organism evidence="11 12">
    <name type="scientific">Cucumis sativus</name>
    <name type="common">Cucumber</name>
    <dbReference type="NCBI Taxonomy" id="3659"/>
    <lineage>
        <taxon>Eukaryota</taxon>
        <taxon>Viridiplantae</taxon>
        <taxon>Streptophyta</taxon>
        <taxon>Embryophyta</taxon>
        <taxon>Tracheophyta</taxon>
        <taxon>Spermatophyta</taxon>
        <taxon>Magnoliopsida</taxon>
        <taxon>eudicotyledons</taxon>
        <taxon>Gunneridae</taxon>
        <taxon>Pentapetalae</taxon>
        <taxon>rosids</taxon>
        <taxon>fabids</taxon>
        <taxon>Cucurbitales</taxon>
        <taxon>Cucurbitaceae</taxon>
        <taxon>Benincaseae</taxon>
        <taxon>Cucumis</taxon>
    </lineage>
</organism>
<proteinExistence type="predicted"/>
<reference evidence="11 12" key="4">
    <citation type="journal article" date="2011" name="BMC Genomics">
        <title>RNA-Seq improves annotation of protein-coding genes in the cucumber genome.</title>
        <authorList>
            <person name="Li Z."/>
            <person name="Zhang Z."/>
            <person name="Yan P."/>
            <person name="Huang S."/>
            <person name="Fei Z."/>
            <person name="Lin K."/>
        </authorList>
    </citation>
    <scope>NUCLEOTIDE SEQUENCE [LARGE SCALE GENOMIC DNA]</scope>
    <source>
        <strain evidence="12">cv. 9930</strain>
    </source>
</reference>
<evidence type="ECO:0000256" key="1">
    <source>
        <dbReference type="ARBA" id="ARBA00000900"/>
    </source>
</evidence>
<dbReference type="EC" id="2.3.2.27" evidence="2"/>
<evidence type="ECO:0000256" key="6">
    <source>
        <dbReference type="ARBA" id="ARBA00022833"/>
    </source>
</evidence>
<dbReference type="SUPFAM" id="SSF57850">
    <property type="entry name" value="RING/U-box"/>
    <property type="match status" value="1"/>
</dbReference>
<dbReference type="InterPro" id="IPR001841">
    <property type="entry name" value="Znf_RING"/>
</dbReference>
<keyword evidence="12" id="KW-1185">Reference proteome</keyword>
<dbReference type="PANTHER" id="PTHR46077">
    <property type="entry name" value="E3 UBIQUITIN-PROTEIN LIGASE TOPORS"/>
    <property type="match status" value="1"/>
</dbReference>
<dbReference type="AlphaFoldDB" id="A0A0A0KCD1"/>
<comment type="catalytic activity">
    <reaction evidence="1">
        <text>S-ubiquitinyl-[E2 ubiquitin-conjugating enzyme]-L-cysteine + [acceptor protein]-L-lysine = [E2 ubiquitin-conjugating enzyme]-L-cysteine + N(6)-ubiquitinyl-[acceptor protein]-L-lysine.</text>
        <dbReference type="EC" id="2.3.2.27"/>
    </reaction>
</comment>
<evidence type="ECO:0000256" key="4">
    <source>
        <dbReference type="ARBA" id="ARBA00022723"/>
    </source>
</evidence>
<evidence type="ECO:0000313" key="11">
    <source>
        <dbReference type="EMBL" id="KGN47198.1"/>
    </source>
</evidence>
<sequence>MSSYTDHLSSPKIHLKVGPNSAQYLFVRSDLGLESLCCLLLFHRTLKAEVMKRSSSTREPARKLNGENFITKVISPAICGETCPICLRELEDRTAAVLTTCIHAYCISCIRKWSNLKRTCPLCNAQFDSWFTKINLSSQSFRKERLTTSNCSDKLKVGVGSSQIDARGILQSTRYELNRERRSERSLTWRRSFGRRGPDSLPADVVVRRKRQWRASIYNRCIQAVPSSVRSCLELNVLGSRGGKEVILERIKPWIQRELQVILEDPDPTIIVHLVISLFVARIEATSSQLNAEDDFLSPLRPFLFEKTDLFWHELRCFAGSPLRMEEYDSVVEYRTVG</sequence>
<dbReference type="Proteomes" id="UP000029981">
    <property type="component" value="Chromosome 6"/>
</dbReference>
<evidence type="ECO:0000256" key="7">
    <source>
        <dbReference type="ARBA" id="ARBA00023015"/>
    </source>
</evidence>
<dbReference type="Pfam" id="PF13639">
    <property type="entry name" value="zf-RING_2"/>
    <property type="match status" value="1"/>
</dbReference>
<evidence type="ECO:0000256" key="5">
    <source>
        <dbReference type="ARBA" id="ARBA00022771"/>
    </source>
</evidence>
<keyword evidence="5 9" id="KW-0863">Zinc-finger</keyword>
<accession>A0A0A0KCD1</accession>
<keyword evidence="8" id="KW-0804">Transcription</keyword>
<dbReference type="Gramene" id="KGN47198">
    <property type="protein sequence ID" value="KGN47198"/>
    <property type="gene ID" value="Csa_6G198260"/>
</dbReference>
<dbReference type="PROSITE" id="PS50089">
    <property type="entry name" value="ZF_RING_2"/>
    <property type="match status" value="1"/>
</dbReference>
<evidence type="ECO:0000259" key="10">
    <source>
        <dbReference type="PROSITE" id="PS50089"/>
    </source>
</evidence>
<name>A0A0A0KCD1_CUCSA</name>
<keyword evidence="7" id="KW-0805">Transcription regulation</keyword>
<dbReference type="eggNOG" id="KOG4430">
    <property type="taxonomic scope" value="Eukaryota"/>
</dbReference>
<reference evidence="11 12" key="2">
    <citation type="journal article" date="2009" name="PLoS ONE">
        <title>An integrated genetic and cytogenetic map of the cucumber genome.</title>
        <authorList>
            <person name="Ren Y."/>
            <person name="Zhang Z."/>
            <person name="Liu J."/>
            <person name="Staub J.E."/>
            <person name="Han Y."/>
            <person name="Cheng Z."/>
            <person name="Li X."/>
            <person name="Lu J."/>
            <person name="Miao H."/>
            <person name="Kang H."/>
            <person name="Xie B."/>
            <person name="Gu X."/>
            <person name="Wang X."/>
            <person name="Du Y."/>
            <person name="Jin W."/>
            <person name="Huang S."/>
        </authorList>
    </citation>
    <scope>NUCLEOTIDE SEQUENCE [LARGE SCALE GENOMIC DNA]</scope>
    <source>
        <strain evidence="12">cv. 9930</strain>
    </source>
</reference>
<reference evidence="11 12" key="3">
    <citation type="journal article" date="2010" name="BMC Genomics">
        <title>Transcriptome sequencing and comparative analysis of cucumber flowers with different sex types.</title>
        <authorList>
            <person name="Guo S."/>
            <person name="Zheng Y."/>
            <person name="Joung J.G."/>
            <person name="Liu S."/>
            <person name="Zhang Z."/>
            <person name="Crasta O.R."/>
            <person name="Sobral B.W."/>
            <person name="Xu Y."/>
            <person name="Huang S."/>
            <person name="Fei Z."/>
        </authorList>
    </citation>
    <scope>NUCLEOTIDE SEQUENCE [LARGE SCALE GENOMIC DNA]</scope>
    <source>
        <strain evidence="12">cv. 9930</strain>
    </source>
</reference>